<reference evidence="9" key="1">
    <citation type="submission" date="2013-11" db="EMBL/GenBank/DDBJ databases">
        <title>Genome sequence of the fusiform rust pathogen reveals effectors for host alternation and coevolution with pine.</title>
        <authorList>
            <consortium name="DOE Joint Genome Institute"/>
            <person name="Smith K."/>
            <person name="Pendleton A."/>
            <person name="Kubisiak T."/>
            <person name="Anderson C."/>
            <person name="Salamov A."/>
            <person name="Aerts A."/>
            <person name="Riley R."/>
            <person name="Clum A."/>
            <person name="Lindquist E."/>
            <person name="Ence D."/>
            <person name="Campbell M."/>
            <person name="Kronenberg Z."/>
            <person name="Feau N."/>
            <person name="Dhillon B."/>
            <person name="Hamelin R."/>
            <person name="Burleigh J."/>
            <person name="Smith J."/>
            <person name="Yandell M."/>
            <person name="Nelson C."/>
            <person name="Grigoriev I."/>
            <person name="Davis J."/>
        </authorList>
    </citation>
    <scope>NUCLEOTIDE SEQUENCE</scope>
    <source>
        <strain evidence="9">G11</strain>
    </source>
</reference>
<dbReference type="Proteomes" id="UP000886653">
    <property type="component" value="Unassembled WGS sequence"/>
</dbReference>
<evidence type="ECO:0000256" key="6">
    <source>
        <dbReference type="ARBA" id="ARBA00023136"/>
    </source>
</evidence>
<evidence type="ECO:0000259" key="8">
    <source>
        <dbReference type="SMART" id="SM01320"/>
    </source>
</evidence>
<dbReference type="InterPro" id="IPR040241">
    <property type="entry name" value="TRP_Flc/Pkd2-like"/>
</dbReference>
<comment type="caution">
    <text evidence="9">The sequence shown here is derived from an EMBL/GenBank/DDBJ whole genome shotgun (WGS) entry which is preliminary data.</text>
</comment>
<dbReference type="EMBL" id="MU167329">
    <property type="protein sequence ID" value="KAG0143055.1"/>
    <property type="molecule type" value="Genomic_DNA"/>
</dbReference>
<gene>
    <name evidence="9" type="ORF">CROQUDRAFT_49369</name>
</gene>
<dbReference type="OrthoDB" id="2115177at2759"/>
<comment type="subcellular location">
    <subcellularLocation>
        <location evidence="1">Membrane</location>
        <topology evidence="1">Multi-pass membrane protein</topology>
    </subcellularLocation>
</comment>
<keyword evidence="10" id="KW-1185">Reference proteome</keyword>
<dbReference type="GO" id="GO:0055085">
    <property type="term" value="P:transmembrane transport"/>
    <property type="evidence" value="ECO:0007669"/>
    <property type="project" value="TreeGrafter"/>
</dbReference>
<evidence type="ECO:0000313" key="10">
    <source>
        <dbReference type="Proteomes" id="UP000886653"/>
    </source>
</evidence>
<feature type="transmembrane region" description="Helical" evidence="7">
    <location>
        <begin position="588"/>
        <end position="608"/>
    </location>
</feature>
<protein>
    <recommendedName>
        <fullName evidence="8">ML-like domain-containing protein</fullName>
    </recommendedName>
</protein>
<evidence type="ECO:0000256" key="7">
    <source>
        <dbReference type="SAM" id="Phobius"/>
    </source>
</evidence>
<evidence type="ECO:0000256" key="4">
    <source>
        <dbReference type="ARBA" id="ARBA00022729"/>
    </source>
</evidence>
<dbReference type="AlphaFoldDB" id="A0A9P6NAM5"/>
<feature type="transmembrane region" description="Helical" evidence="7">
    <location>
        <begin position="434"/>
        <end position="460"/>
    </location>
</feature>
<keyword evidence="5 7" id="KW-1133">Transmembrane helix</keyword>
<comment type="similarity">
    <text evidence="2">Belongs to the transient receptor potential (TRP) ion channel family.</text>
</comment>
<dbReference type="PANTHER" id="PTHR31145">
    <property type="entry name" value="INTEGRAL MEMBRANE PROTEIN (AFU_ORTHOLOGUE AFUA_7G01610)"/>
    <property type="match status" value="1"/>
</dbReference>
<dbReference type="Pfam" id="PF14558">
    <property type="entry name" value="TRP_N"/>
    <property type="match status" value="1"/>
</dbReference>
<dbReference type="InterPro" id="IPR010308">
    <property type="entry name" value="TRP_C"/>
</dbReference>
<evidence type="ECO:0000256" key="2">
    <source>
        <dbReference type="ARBA" id="ARBA00010642"/>
    </source>
</evidence>
<feature type="transmembrane region" description="Helical" evidence="7">
    <location>
        <begin position="472"/>
        <end position="492"/>
    </location>
</feature>
<sequence length="618" mass="67965">MTFISSTLFGACRNYSLFILFTALRITSRSNVIETSSVSYCSPPVAIVIDTFDVRYYTSNNSLNFDLSAASVTQGLNLEAQLSLNAYGIHALNLSIDFCSVLSGVLCPLPTYNFTGSGGYTIPSAQVPSIPGVAWVVPDLEAVITVLLTDTRSNVSAACLQVQLTNGLTVGHTAVSWATAAVLISSFSLAIIQPHQFGILFLILADQLQHMAMTGMISLNYPSVFRTWSTNFAYAVGLISSEPISRAVDRLREHTGGNGFTTAQDIVAFTSRLFSPYNQVNDPSVLQTTSVSSASAARARAVVNKSSATTTFNKRQFASGSVNAGVKDANYAVPVVTQNTTLLDPGLAAYVNELGFPVENAFTVVFLWAIILLAIMICLTLLLGLFFWFIRRNQSWRKDTISRSTDPALKALMFIWPPITLFTCWQWRLGNSDAWSPILLSVIAWLSTTAGLGYAAWVVTKRREIWVLKDRRWWAFVPLGIICFVKLAVIGFGQGHGERQVVATIILETLRTLFLIIGRPFRQTRWNVAASLISILQLIQFCILETFVPRQGVKPIPRAVLGLVSILIQSLGFILLFGYAFVLLLLLGIRYVFLLIPITFLVLLIFFLTNQNRTSKGN</sequence>
<keyword evidence="3 7" id="KW-0812">Transmembrane</keyword>
<feature type="transmembrane region" description="Helical" evidence="7">
    <location>
        <begin position="411"/>
        <end position="428"/>
    </location>
</feature>
<evidence type="ECO:0000313" key="9">
    <source>
        <dbReference type="EMBL" id="KAG0143055.1"/>
    </source>
</evidence>
<dbReference type="InterPro" id="IPR032800">
    <property type="entry name" value="TRP_N"/>
</dbReference>
<feature type="transmembrane region" description="Helical" evidence="7">
    <location>
        <begin position="528"/>
        <end position="548"/>
    </location>
</feature>
<dbReference type="GO" id="GO:0016020">
    <property type="term" value="C:membrane"/>
    <property type="evidence" value="ECO:0007669"/>
    <property type="project" value="UniProtKB-SubCell"/>
</dbReference>
<keyword evidence="4" id="KW-0732">Signal</keyword>
<dbReference type="SMART" id="SM01320">
    <property type="entry name" value="TRP_N"/>
    <property type="match status" value="1"/>
</dbReference>
<name>A0A9P6NAM5_9BASI</name>
<accession>A0A9P6NAM5</accession>
<feature type="domain" description="ML-like" evidence="8">
    <location>
        <begin position="31"/>
        <end position="171"/>
    </location>
</feature>
<feature type="transmembrane region" description="Helical" evidence="7">
    <location>
        <begin position="365"/>
        <end position="390"/>
    </location>
</feature>
<evidence type="ECO:0000256" key="5">
    <source>
        <dbReference type="ARBA" id="ARBA00022989"/>
    </source>
</evidence>
<keyword evidence="6 7" id="KW-0472">Membrane</keyword>
<dbReference type="GO" id="GO:0009272">
    <property type="term" value="P:fungal-type cell wall biogenesis"/>
    <property type="evidence" value="ECO:0007669"/>
    <property type="project" value="TreeGrafter"/>
</dbReference>
<feature type="transmembrane region" description="Helical" evidence="7">
    <location>
        <begin position="560"/>
        <end position="582"/>
    </location>
</feature>
<evidence type="ECO:0000256" key="3">
    <source>
        <dbReference type="ARBA" id="ARBA00022692"/>
    </source>
</evidence>
<proteinExistence type="inferred from homology"/>
<dbReference type="Pfam" id="PF06011">
    <property type="entry name" value="TRP"/>
    <property type="match status" value="2"/>
</dbReference>
<dbReference type="PANTHER" id="PTHR31145:SF2">
    <property type="entry name" value="FLAVIN CARRIER PROTEIN 2"/>
    <property type="match status" value="1"/>
</dbReference>
<evidence type="ECO:0000256" key="1">
    <source>
        <dbReference type="ARBA" id="ARBA00004141"/>
    </source>
</evidence>
<organism evidence="9 10">
    <name type="scientific">Cronartium quercuum f. sp. fusiforme G11</name>
    <dbReference type="NCBI Taxonomy" id="708437"/>
    <lineage>
        <taxon>Eukaryota</taxon>
        <taxon>Fungi</taxon>
        <taxon>Dikarya</taxon>
        <taxon>Basidiomycota</taxon>
        <taxon>Pucciniomycotina</taxon>
        <taxon>Pucciniomycetes</taxon>
        <taxon>Pucciniales</taxon>
        <taxon>Coleosporiaceae</taxon>
        <taxon>Cronartium</taxon>
    </lineage>
</organism>